<feature type="transmembrane region" description="Helical" evidence="1">
    <location>
        <begin position="32"/>
        <end position="54"/>
    </location>
</feature>
<dbReference type="SMART" id="SM00267">
    <property type="entry name" value="GGDEF"/>
    <property type="match status" value="1"/>
</dbReference>
<gene>
    <name evidence="3" type="ORF">H9813_05665</name>
</gene>
<dbReference type="AlphaFoldDB" id="A0A9D2E484"/>
<feature type="transmembrane region" description="Helical" evidence="1">
    <location>
        <begin position="134"/>
        <end position="159"/>
    </location>
</feature>
<keyword evidence="1" id="KW-0472">Membrane</keyword>
<proteinExistence type="predicted"/>
<sequence length="336" mass="37213">MKAFWKRFWKEASLDPEERRAFLRQSVQKNDFALGVICAIVFVVEGFNIARVLNTSVGLGTRNNRIYFSLYCALLFIAALWLVLWRLLRRAPAGAQWAAQYAVTCLMLLWHLTLNTYDLLRDPDGETTVLTTALLGLAFLIQSPAAYSAVQIGAGYLLFRAVMAPLLDTGDQLNLTITFAVALAVSLTQARHAAVAVKQQRQAAEMNAKLQELAQRDPLTGLLNKTTVECWAERMLAGAGRPGGLTLFLLDLDEFKEVNDRYGHPCGDYVLTETAEAMRDAFPEAAGLGRVGGDEFAVLYDCPLTGEQVTALCREFEARLGQVQWQGQKLEVRCSA</sequence>
<name>A0A9D2E484_9FIRM</name>
<evidence type="ECO:0000256" key="1">
    <source>
        <dbReference type="SAM" id="Phobius"/>
    </source>
</evidence>
<dbReference type="InterPro" id="IPR050469">
    <property type="entry name" value="Diguanylate_Cyclase"/>
</dbReference>
<accession>A0A9D2E484</accession>
<feature type="non-terminal residue" evidence="3">
    <location>
        <position position="336"/>
    </location>
</feature>
<feature type="transmembrane region" description="Helical" evidence="1">
    <location>
        <begin position="66"/>
        <end position="85"/>
    </location>
</feature>
<keyword evidence="1" id="KW-1133">Transmembrane helix</keyword>
<reference evidence="3" key="2">
    <citation type="submission" date="2021-04" db="EMBL/GenBank/DDBJ databases">
        <authorList>
            <person name="Gilroy R."/>
        </authorList>
    </citation>
    <scope>NUCLEOTIDE SEQUENCE</scope>
    <source>
        <strain evidence="3">ChiGjej4B4-18154</strain>
    </source>
</reference>
<dbReference type="SUPFAM" id="SSF55073">
    <property type="entry name" value="Nucleotide cyclase"/>
    <property type="match status" value="1"/>
</dbReference>
<dbReference type="Gene3D" id="3.30.70.270">
    <property type="match status" value="1"/>
</dbReference>
<dbReference type="Proteomes" id="UP000824035">
    <property type="component" value="Unassembled WGS sequence"/>
</dbReference>
<evidence type="ECO:0000259" key="2">
    <source>
        <dbReference type="PROSITE" id="PS50887"/>
    </source>
</evidence>
<dbReference type="Pfam" id="PF00990">
    <property type="entry name" value="GGDEF"/>
    <property type="match status" value="1"/>
</dbReference>
<feature type="domain" description="GGDEF" evidence="2">
    <location>
        <begin position="243"/>
        <end position="336"/>
    </location>
</feature>
<comment type="caution">
    <text evidence="3">The sequence shown here is derived from an EMBL/GenBank/DDBJ whole genome shotgun (WGS) entry which is preliminary data.</text>
</comment>
<feature type="transmembrane region" description="Helical" evidence="1">
    <location>
        <begin position="97"/>
        <end position="114"/>
    </location>
</feature>
<dbReference type="PROSITE" id="PS50887">
    <property type="entry name" value="GGDEF"/>
    <property type="match status" value="1"/>
</dbReference>
<protein>
    <submittedName>
        <fullName evidence="3">GGDEF domain-containing protein</fullName>
    </submittedName>
</protein>
<dbReference type="CDD" id="cd01949">
    <property type="entry name" value="GGDEF"/>
    <property type="match status" value="1"/>
</dbReference>
<evidence type="ECO:0000313" key="3">
    <source>
        <dbReference type="EMBL" id="HIZ30704.1"/>
    </source>
</evidence>
<evidence type="ECO:0000313" key="4">
    <source>
        <dbReference type="Proteomes" id="UP000824035"/>
    </source>
</evidence>
<dbReference type="InterPro" id="IPR043128">
    <property type="entry name" value="Rev_trsase/Diguanyl_cyclase"/>
</dbReference>
<dbReference type="InterPro" id="IPR000160">
    <property type="entry name" value="GGDEF_dom"/>
</dbReference>
<dbReference type="NCBIfam" id="TIGR00254">
    <property type="entry name" value="GGDEF"/>
    <property type="match status" value="1"/>
</dbReference>
<dbReference type="GO" id="GO:0052621">
    <property type="term" value="F:diguanylate cyclase activity"/>
    <property type="evidence" value="ECO:0007669"/>
    <property type="project" value="TreeGrafter"/>
</dbReference>
<dbReference type="PANTHER" id="PTHR45138:SF9">
    <property type="entry name" value="DIGUANYLATE CYCLASE DGCM-RELATED"/>
    <property type="match status" value="1"/>
</dbReference>
<organism evidence="3 4">
    <name type="scientific">Candidatus Allofournierella merdipullorum</name>
    <dbReference type="NCBI Taxonomy" id="2838595"/>
    <lineage>
        <taxon>Bacteria</taxon>
        <taxon>Bacillati</taxon>
        <taxon>Bacillota</taxon>
        <taxon>Clostridia</taxon>
        <taxon>Eubacteriales</taxon>
        <taxon>Oscillospiraceae</taxon>
        <taxon>Allofournierella</taxon>
    </lineage>
</organism>
<dbReference type="InterPro" id="IPR029787">
    <property type="entry name" value="Nucleotide_cyclase"/>
</dbReference>
<dbReference type="PANTHER" id="PTHR45138">
    <property type="entry name" value="REGULATORY COMPONENTS OF SENSORY TRANSDUCTION SYSTEM"/>
    <property type="match status" value="1"/>
</dbReference>
<keyword evidence="1" id="KW-0812">Transmembrane</keyword>
<reference evidence="3" key="1">
    <citation type="journal article" date="2021" name="PeerJ">
        <title>Extensive microbial diversity within the chicken gut microbiome revealed by metagenomics and culture.</title>
        <authorList>
            <person name="Gilroy R."/>
            <person name="Ravi A."/>
            <person name="Getino M."/>
            <person name="Pursley I."/>
            <person name="Horton D.L."/>
            <person name="Alikhan N.F."/>
            <person name="Baker D."/>
            <person name="Gharbi K."/>
            <person name="Hall N."/>
            <person name="Watson M."/>
            <person name="Adriaenssens E.M."/>
            <person name="Foster-Nyarko E."/>
            <person name="Jarju S."/>
            <person name="Secka A."/>
            <person name="Antonio M."/>
            <person name="Oren A."/>
            <person name="Chaudhuri R.R."/>
            <person name="La Ragione R."/>
            <person name="Hildebrand F."/>
            <person name="Pallen M.J."/>
        </authorList>
    </citation>
    <scope>NUCLEOTIDE SEQUENCE</scope>
    <source>
        <strain evidence="3">ChiGjej4B4-18154</strain>
    </source>
</reference>
<dbReference type="EMBL" id="DXBV01000051">
    <property type="protein sequence ID" value="HIZ30704.1"/>
    <property type="molecule type" value="Genomic_DNA"/>
</dbReference>